<sequence>MKKLIALSMIFCALNASAKLGSADDEVKYAGDLDYSNFCEAVVKDDVNMLKRNVRSKIGLVSSSSQGVLRKLIAANGAGMACNGVDLVSFSEQRKASQVYKYLSNVK</sequence>
<comment type="caution">
    <text evidence="2">The sequence shown here is derived from an EMBL/GenBank/DDBJ whole genome shotgun (WGS) entry which is preliminary data.</text>
</comment>
<dbReference type="EMBL" id="BAEO01000027">
    <property type="protein sequence ID" value="GAC19088.1"/>
    <property type="molecule type" value="Genomic_DNA"/>
</dbReference>
<organism evidence="2 3">
    <name type="scientific">Paraglaciecola arctica BSs20135</name>
    <dbReference type="NCBI Taxonomy" id="493475"/>
    <lineage>
        <taxon>Bacteria</taxon>
        <taxon>Pseudomonadati</taxon>
        <taxon>Pseudomonadota</taxon>
        <taxon>Gammaproteobacteria</taxon>
        <taxon>Alteromonadales</taxon>
        <taxon>Alteromonadaceae</taxon>
        <taxon>Paraglaciecola</taxon>
    </lineage>
</organism>
<evidence type="ECO:0008006" key="4">
    <source>
        <dbReference type="Google" id="ProtNLM"/>
    </source>
</evidence>
<evidence type="ECO:0000256" key="1">
    <source>
        <dbReference type="SAM" id="SignalP"/>
    </source>
</evidence>
<proteinExistence type="predicted"/>
<reference evidence="2 3" key="1">
    <citation type="journal article" date="2017" name="Antonie Van Leeuwenhoek">
        <title>Rhizobium rhizosphaerae sp. nov., a novel species isolated from rice rhizosphere.</title>
        <authorList>
            <person name="Zhao J.J."/>
            <person name="Zhang J."/>
            <person name="Zhang R.J."/>
            <person name="Zhang C.W."/>
            <person name="Yin H.Q."/>
            <person name="Zhang X.X."/>
        </authorList>
    </citation>
    <scope>NUCLEOTIDE SEQUENCE [LARGE SCALE GENOMIC DNA]</scope>
    <source>
        <strain evidence="2 3">BSs20135</strain>
    </source>
</reference>
<dbReference type="Proteomes" id="UP000006327">
    <property type="component" value="Unassembled WGS sequence"/>
</dbReference>
<feature type="signal peptide" evidence="1">
    <location>
        <begin position="1"/>
        <end position="18"/>
    </location>
</feature>
<dbReference type="AlphaFoldDB" id="K6YR12"/>
<dbReference type="eggNOG" id="ENOG50330HR">
    <property type="taxonomic scope" value="Bacteria"/>
</dbReference>
<feature type="chain" id="PRO_5003897654" description="DUF3718 domain-containing protein" evidence="1">
    <location>
        <begin position="19"/>
        <end position="107"/>
    </location>
</feature>
<evidence type="ECO:0000313" key="3">
    <source>
        <dbReference type="Proteomes" id="UP000006327"/>
    </source>
</evidence>
<keyword evidence="1" id="KW-0732">Signal</keyword>
<accession>K6YR12</accession>
<name>K6YR12_9ALTE</name>
<gene>
    <name evidence="2" type="ORF">GARC_2121</name>
</gene>
<keyword evidence="3" id="KW-1185">Reference proteome</keyword>
<protein>
    <recommendedName>
        <fullName evidence="4">DUF3718 domain-containing protein</fullName>
    </recommendedName>
</protein>
<dbReference type="RefSeq" id="WP_007619521.1">
    <property type="nucleotide sequence ID" value="NZ_BAEO01000027.1"/>
</dbReference>
<evidence type="ECO:0000313" key="2">
    <source>
        <dbReference type="EMBL" id="GAC19088.1"/>
    </source>
</evidence>
<dbReference type="OrthoDB" id="6386273at2"/>